<reference evidence="2" key="1">
    <citation type="journal article" date="2012" name="Proc. Natl. Acad. Sci. U.S.A.">
        <title>Antigenic diversity is generated by distinct evolutionary mechanisms in African trypanosome species.</title>
        <authorList>
            <person name="Jackson A.P."/>
            <person name="Berry A."/>
            <person name="Aslett M."/>
            <person name="Allison H.C."/>
            <person name="Burton P."/>
            <person name="Vavrova-Anderson J."/>
            <person name="Brown R."/>
            <person name="Browne H."/>
            <person name="Corton N."/>
            <person name="Hauser H."/>
            <person name="Gamble J."/>
            <person name="Gilderthorp R."/>
            <person name="Marcello L."/>
            <person name="McQuillan J."/>
            <person name="Otto T.D."/>
            <person name="Quail M.A."/>
            <person name="Sanders M.J."/>
            <person name="van Tonder A."/>
            <person name="Ginger M.L."/>
            <person name="Field M.C."/>
            <person name="Barry J.D."/>
            <person name="Hertz-Fowler C."/>
            <person name="Berriman M."/>
        </authorList>
    </citation>
    <scope>NUCLEOTIDE SEQUENCE</scope>
    <source>
        <strain evidence="2">Y486</strain>
    </source>
</reference>
<evidence type="ECO:0000313" key="2">
    <source>
        <dbReference type="EMBL" id="CCC53637.1"/>
    </source>
</evidence>
<dbReference type="AlphaFoldDB" id="G0UCS7"/>
<dbReference type="EMBL" id="HE573027">
    <property type="protein sequence ID" value="CCC53637.1"/>
    <property type="molecule type" value="Genomic_DNA"/>
</dbReference>
<feature type="region of interest" description="Disordered" evidence="1">
    <location>
        <begin position="271"/>
        <end position="352"/>
    </location>
</feature>
<dbReference type="VEuPathDB" id="TriTrypDB:TvY486_1111210"/>
<feature type="compositionally biased region" description="Polar residues" evidence="1">
    <location>
        <begin position="271"/>
        <end position="282"/>
    </location>
</feature>
<protein>
    <submittedName>
        <fullName evidence="2">Uncharacterized protein</fullName>
    </submittedName>
</protein>
<evidence type="ECO:0000256" key="1">
    <source>
        <dbReference type="SAM" id="MobiDB-lite"/>
    </source>
</evidence>
<gene>
    <name evidence="2" type="ORF">TVY486_1111210</name>
</gene>
<sequence length="474" mass="51643">MSTQHVENIVFQKSALRPSPTPQEFERIFSDLEKSTRNVHKDDSYLFGAGSVCSRLSAVLVSKGCPSSTRIESSFAAASAHSELGKMMHWFAKSVVSLFVEGVKTGVSFPHEWDTYMQQHSELNEYKFELQGFSVLFSYVLSRLAAVESAVSRDGLSGLYPAAPGPHIYFCEAEGGVAPPPLNPEQLEQARMKLLRKVNERSRKRSSFVYSETVVPTAAVVAQPKHTKINPCASQANLPPPSLSQFPSLTEQSALQPVQVTLPANAERSASGTASLSFSPSCQGVPLQGPVAEGTGAQSRRQKQAWPDRSTHDDLINVSVLRPKASESSQAREAGPRTVGITSRPKRPLGEGIGGLGSGGAISVRQIVPVVVPVVSKLVMPSTTLNSHPSVVEGDEPCKANAEYNPCSTRPHAHVVKTMSLLEFQEKEKINELRKLYGKKKITNFSKRDVQDYSQRLRSLRSMLDSDESTVESP</sequence>
<organism evidence="2">
    <name type="scientific">Trypanosoma vivax (strain Y486)</name>
    <dbReference type="NCBI Taxonomy" id="1055687"/>
    <lineage>
        <taxon>Eukaryota</taxon>
        <taxon>Discoba</taxon>
        <taxon>Euglenozoa</taxon>
        <taxon>Kinetoplastea</taxon>
        <taxon>Metakinetoplastina</taxon>
        <taxon>Trypanosomatida</taxon>
        <taxon>Trypanosomatidae</taxon>
        <taxon>Trypanosoma</taxon>
        <taxon>Duttonella</taxon>
    </lineage>
</organism>
<name>G0UCS7_TRYVY</name>
<accession>G0UCS7</accession>
<proteinExistence type="predicted"/>